<dbReference type="PANTHER" id="PTHR32385">
    <property type="entry name" value="MANNOSYL PHOSPHORYLINOSITOL CERAMIDE SYNTHASE"/>
    <property type="match status" value="1"/>
</dbReference>
<dbReference type="GO" id="GO:0016020">
    <property type="term" value="C:membrane"/>
    <property type="evidence" value="ECO:0007669"/>
    <property type="project" value="GOC"/>
</dbReference>
<dbReference type="InterPro" id="IPR051706">
    <property type="entry name" value="Glycosyltransferase_domain"/>
</dbReference>
<dbReference type="SUPFAM" id="SSF53448">
    <property type="entry name" value="Nucleotide-diphospho-sugar transferases"/>
    <property type="match status" value="1"/>
</dbReference>
<dbReference type="Pfam" id="PF04488">
    <property type="entry name" value="Gly_transf_sug"/>
    <property type="match status" value="1"/>
</dbReference>
<sequence length="200" mass="23197">MRWDESNIPTDNEYVDLVLSAKKWAFLSDYVRLHALYNYGGIYLDTDVQVLKNFEHELEGVDCLFGFETSLSSEYLYVGTAVIGARKGAALIEEFLSRYDKRLGKRMVRDDRVTGPKVLEPLLAKRGLTHANTQTLLGVRLLRKELFYPDTEQEIMDAYTIHDWDGSWRTADKTSLINKIHKKKRKMGEKLYSLFGHNRN</sequence>
<evidence type="ECO:0000313" key="2">
    <source>
        <dbReference type="EMBL" id="SMA31392.1"/>
    </source>
</evidence>
<dbReference type="GO" id="GO:0000030">
    <property type="term" value="F:mannosyltransferase activity"/>
    <property type="evidence" value="ECO:0007669"/>
    <property type="project" value="TreeGrafter"/>
</dbReference>
<dbReference type="InterPro" id="IPR007577">
    <property type="entry name" value="GlycoTrfase_DXD_sugar-bd_CS"/>
</dbReference>
<name>A0A1X7ADB8_9GAMM</name>
<dbReference type="Proteomes" id="UP000196573">
    <property type="component" value="Unassembled WGS sequence"/>
</dbReference>
<evidence type="ECO:0000256" key="1">
    <source>
        <dbReference type="ARBA" id="ARBA00022679"/>
    </source>
</evidence>
<organism evidence="2 3">
    <name type="scientific">Parendozoicomonas haliclonae</name>
    <dbReference type="NCBI Taxonomy" id="1960125"/>
    <lineage>
        <taxon>Bacteria</taxon>
        <taxon>Pseudomonadati</taxon>
        <taxon>Pseudomonadota</taxon>
        <taxon>Gammaproteobacteria</taxon>
        <taxon>Oceanospirillales</taxon>
        <taxon>Endozoicomonadaceae</taxon>
        <taxon>Parendozoicomonas</taxon>
    </lineage>
</organism>
<dbReference type="GO" id="GO:0051999">
    <property type="term" value="P:mannosyl-inositol phosphorylceramide biosynthetic process"/>
    <property type="evidence" value="ECO:0007669"/>
    <property type="project" value="TreeGrafter"/>
</dbReference>
<accession>A0A1X7ADB8</accession>
<dbReference type="AlphaFoldDB" id="A0A1X7ADB8"/>
<dbReference type="Gene3D" id="3.90.550.20">
    <property type="match status" value="1"/>
</dbReference>
<keyword evidence="1 2" id="KW-0808">Transferase</keyword>
<evidence type="ECO:0000313" key="3">
    <source>
        <dbReference type="Proteomes" id="UP000196573"/>
    </source>
</evidence>
<reference evidence="2 3" key="1">
    <citation type="submission" date="2017-03" db="EMBL/GenBank/DDBJ databases">
        <authorList>
            <person name="Afonso C.L."/>
            <person name="Miller P.J."/>
            <person name="Scott M.A."/>
            <person name="Spackman E."/>
            <person name="Goraichik I."/>
            <person name="Dimitrov K.M."/>
            <person name="Suarez D.L."/>
            <person name="Swayne D.E."/>
        </authorList>
    </citation>
    <scope>NUCLEOTIDE SEQUENCE [LARGE SCALE GENOMIC DNA]</scope>
    <source>
        <strain evidence="2">SB41UT1</strain>
    </source>
</reference>
<proteinExistence type="predicted"/>
<gene>
    <name evidence="2" type="ORF">EHSB41UT_00007</name>
</gene>
<dbReference type="EMBL" id="FWPT01000001">
    <property type="protein sequence ID" value="SMA31392.1"/>
    <property type="molecule type" value="Genomic_DNA"/>
</dbReference>
<dbReference type="InterPro" id="IPR029044">
    <property type="entry name" value="Nucleotide-diphossugar_trans"/>
</dbReference>
<keyword evidence="3" id="KW-1185">Reference proteome</keyword>
<protein>
    <submittedName>
        <fullName evidence="2">Glycosyltransferase sugar-binding region containing DXD motif protein</fullName>
    </submittedName>
</protein>
<dbReference type="PANTHER" id="PTHR32385:SF15">
    <property type="entry name" value="INOSITOL PHOSPHOCERAMIDE MANNOSYLTRANSFERASE 1"/>
    <property type="match status" value="1"/>
</dbReference>